<sequence length="139" mass="14792">MCTDAYWQGYCVDIPNARSGECVNLGGDLNHLVSSFGPDPGQACSLFACVLRFVIILTYNAHCSGFNCDHLSGEVGPVRAPGVEDMSLSVFNTGEGGGRPFNDALSSYRCAPPSLCDAFALTHHSLSLAAFTIENVARR</sequence>
<name>A0AAD7GLG4_MYCRO</name>
<reference evidence="1" key="1">
    <citation type="submission" date="2023-03" db="EMBL/GenBank/DDBJ databases">
        <title>Massive genome expansion in bonnet fungi (Mycena s.s.) driven by repeated elements and novel gene families across ecological guilds.</title>
        <authorList>
            <consortium name="Lawrence Berkeley National Laboratory"/>
            <person name="Harder C.B."/>
            <person name="Miyauchi S."/>
            <person name="Viragh M."/>
            <person name="Kuo A."/>
            <person name="Thoen E."/>
            <person name="Andreopoulos B."/>
            <person name="Lu D."/>
            <person name="Skrede I."/>
            <person name="Drula E."/>
            <person name="Henrissat B."/>
            <person name="Morin E."/>
            <person name="Kohler A."/>
            <person name="Barry K."/>
            <person name="LaButti K."/>
            <person name="Morin E."/>
            <person name="Salamov A."/>
            <person name="Lipzen A."/>
            <person name="Mereny Z."/>
            <person name="Hegedus B."/>
            <person name="Baldrian P."/>
            <person name="Stursova M."/>
            <person name="Weitz H."/>
            <person name="Taylor A."/>
            <person name="Grigoriev I.V."/>
            <person name="Nagy L.G."/>
            <person name="Martin F."/>
            <person name="Kauserud H."/>
        </authorList>
    </citation>
    <scope>NUCLEOTIDE SEQUENCE</scope>
    <source>
        <strain evidence="1">CBHHK067</strain>
    </source>
</reference>
<dbReference type="EMBL" id="JARKIE010000041">
    <property type="protein sequence ID" value="KAJ7694639.1"/>
    <property type="molecule type" value="Genomic_DNA"/>
</dbReference>
<dbReference type="Proteomes" id="UP001221757">
    <property type="component" value="Unassembled WGS sequence"/>
</dbReference>
<keyword evidence="2" id="KW-1185">Reference proteome</keyword>
<evidence type="ECO:0000313" key="2">
    <source>
        <dbReference type="Proteomes" id="UP001221757"/>
    </source>
</evidence>
<accession>A0AAD7GLG4</accession>
<gene>
    <name evidence="1" type="ORF">B0H17DRAFT_1274932</name>
</gene>
<dbReference type="AlphaFoldDB" id="A0AAD7GLG4"/>
<organism evidence="1 2">
    <name type="scientific">Mycena rosella</name>
    <name type="common">Pink bonnet</name>
    <name type="synonym">Agaricus rosellus</name>
    <dbReference type="NCBI Taxonomy" id="1033263"/>
    <lineage>
        <taxon>Eukaryota</taxon>
        <taxon>Fungi</taxon>
        <taxon>Dikarya</taxon>
        <taxon>Basidiomycota</taxon>
        <taxon>Agaricomycotina</taxon>
        <taxon>Agaricomycetes</taxon>
        <taxon>Agaricomycetidae</taxon>
        <taxon>Agaricales</taxon>
        <taxon>Marasmiineae</taxon>
        <taxon>Mycenaceae</taxon>
        <taxon>Mycena</taxon>
    </lineage>
</organism>
<protein>
    <submittedName>
        <fullName evidence="1">Uncharacterized protein</fullName>
    </submittedName>
</protein>
<evidence type="ECO:0000313" key="1">
    <source>
        <dbReference type="EMBL" id="KAJ7694639.1"/>
    </source>
</evidence>
<proteinExistence type="predicted"/>
<comment type="caution">
    <text evidence="1">The sequence shown here is derived from an EMBL/GenBank/DDBJ whole genome shotgun (WGS) entry which is preliminary data.</text>
</comment>